<evidence type="ECO:0000256" key="1">
    <source>
        <dbReference type="SAM" id="MobiDB-lite"/>
    </source>
</evidence>
<feature type="region of interest" description="Disordered" evidence="1">
    <location>
        <begin position="167"/>
        <end position="253"/>
    </location>
</feature>
<feature type="region of interest" description="Disordered" evidence="1">
    <location>
        <begin position="289"/>
        <end position="356"/>
    </location>
</feature>
<feature type="compositionally biased region" description="Polar residues" evidence="1">
    <location>
        <begin position="196"/>
        <end position="214"/>
    </location>
</feature>
<reference evidence="2 3" key="1">
    <citation type="journal article" date="2018" name="Cell">
        <title>The Chara Genome: Secondary Complexity and Implications for Plant Terrestrialization.</title>
        <authorList>
            <person name="Nishiyama T."/>
            <person name="Sakayama H."/>
            <person name="Vries J.D."/>
            <person name="Buschmann H."/>
            <person name="Saint-Marcoux D."/>
            <person name="Ullrich K.K."/>
            <person name="Haas F.B."/>
            <person name="Vanderstraeten L."/>
            <person name="Becker D."/>
            <person name="Lang D."/>
            <person name="Vosolsobe S."/>
            <person name="Rombauts S."/>
            <person name="Wilhelmsson P.K.I."/>
            <person name="Janitza P."/>
            <person name="Kern R."/>
            <person name="Heyl A."/>
            <person name="Rumpler F."/>
            <person name="Villalobos L.I.A.C."/>
            <person name="Clay J.M."/>
            <person name="Skokan R."/>
            <person name="Toyoda A."/>
            <person name="Suzuki Y."/>
            <person name="Kagoshima H."/>
            <person name="Schijlen E."/>
            <person name="Tajeshwar N."/>
            <person name="Catarino B."/>
            <person name="Hetherington A.J."/>
            <person name="Saltykova A."/>
            <person name="Bonnot C."/>
            <person name="Breuninger H."/>
            <person name="Symeonidi A."/>
            <person name="Radhakrishnan G.V."/>
            <person name="Van Nieuwerburgh F."/>
            <person name="Deforce D."/>
            <person name="Chang C."/>
            <person name="Karol K.G."/>
            <person name="Hedrich R."/>
            <person name="Ulvskov P."/>
            <person name="Glockner G."/>
            <person name="Delwiche C.F."/>
            <person name="Petrasek J."/>
            <person name="Van de Peer Y."/>
            <person name="Friml J."/>
            <person name="Beilby M."/>
            <person name="Dolan L."/>
            <person name="Kohara Y."/>
            <person name="Sugano S."/>
            <person name="Fujiyama A."/>
            <person name="Delaux P.-M."/>
            <person name="Quint M."/>
            <person name="TheiBen G."/>
            <person name="Hagemann M."/>
            <person name="Harholt J."/>
            <person name="Dunand C."/>
            <person name="Zachgo S."/>
            <person name="Langdale J."/>
            <person name="Maumus F."/>
            <person name="Straeten D.V.D."/>
            <person name="Gould S.B."/>
            <person name="Rensing S.A."/>
        </authorList>
    </citation>
    <scope>NUCLEOTIDE SEQUENCE [LARGE SCALE GENOMIC DNA]</scope>
    <source>
        <strain evidence="2 3">S276</strain>
    </source>
</reference>
<dbReference type="EMBL" id="BFEA01000003">
    <property type="protein sequence ID" value="GBG59314.1"/>
    <property type="molecule type" value="Genomic_DNA"/>
</dbReference>
<dbReference type="Gramene" id="GBG59314">
    <property type="protein sequence ID" value="GBG59314"/>
    <property type="gene ID" value="CBR_g32327"/>
</dbReference>
<keyword evidence="3" id="KW-1185">Reference proteome</keyword>
<organism evidence="2 3">
    <name type="scientific">Chara braunii</name>
    <name type="common">Braun's stonewort</name>
    <dbReference type="NCBI Taxonomy" id="69332"/>
    <lineage>
        <taxon>Eukaryota</taxon>
        <taxon>Viridiplantae</taxon>
        <taxon>Streptophyta</taxon>
        <taxon>Charophyceae</taxon>
        <taxon>Charales</taxon>
        <taxon>Characeae</taxon>
        <taxon>Chara</taxon>
    </lineage>
</organism>
<feature type="compositionally biased region" description="Polar residues" evidence="1">
    <location>
        <begin position="19"/>
        <end position="28"/>
    </location>
</feature>
<feature type="region of interest" description="Disordered" evidence="1">
    <location>
        <begin position="467"/>
        <end position="501"/>
    </location>
</feature>
<accession>A0A388JNE2</accession>
<feature type="region of interest" description="Disordered" evidence="1">
    <location>
        <begin position="19"/>
        <end position="110"/>
    </location>
</feature>
<sequence length="610" mass="66223">MASSNDPAGLSCIQDWGYTESQYGTQGPDNGPLGPPAAGQEGMHTQLPYASRGDRGSLNGTGSETQWPLEDSVGTQVPTSRPLGTLGQVGTPVGSGVPSSDPTLSQVSEPRDVTGRVTHVLQSDCGPPLPGFSTPIQPIGGFSFGVGGEDEDILRERLRRRAIAMAEGQSSTTHCAQHLSFHSDGAPSDDCRAASSGLSPITSVNHVSSASPTQRGGAATTPPLSDVGVGGRGSSSSPVPHGSPHTPSVASQHHVPSKYLINWLIRDIEDGVSPSPVAADTAAAFPVRGNAAAPSRTPPRQSVDPTPVNRTPTRGGGRGECSQSPSGAVREAGTSPAAGPQGQQGRALAPEKNKDRWGEDETAWLCRFRNEVKLQMNEDTEAYGRAGLKGNFWKNVELRMKEKVEALGNQQGIDTSQLVVKFDEATVYRMSYGVNVVEIELGETGGVYRSVRDLVDLITTDREEKIARQKEEEEVAKRDQDRLTKEEKRREKQDKKRRELQENDERLARLLNMHFASRWGEKTEEVEVESTPEYKKNPRRVRRATRRAKHRQVPHPESATDDEVSDISRKTRRMCLSDRKRRPPTTEEEESFSSPQATPPRTTTADRALN</sequence>
<dbReference type="Proteomes" id="UP000265515">
    <property type="component" value="Unassembled WGS sequence"/>
</dbReference>
<proteinExistence type="predicted"/>
<feature type="compositionally biased region" description="Polar residues" evidence="1">
    <location>
        <begin position="97"/>
        <end position="108"/>
    </location>
</feature>
<dbReference type="AlphaFoldDB" id="A0A388JNE2"/>
<name>A0A388JNE2_CHABU</name>
<dbReference type="CDD" id="cd22249">
    <property type="entry name" value="UDM1_RNF168_RNF169-like"/>
    <property type="match status" value="1"/>
</dbReference>
<feature type="compositionally biased region" description="Low complexity" evidence="1">
    <location>
        <begin position="599"/>
        <end position="610"/>
    </location>
</feature>
<comment type="caution">
    <text evidence="2">The sequence shown here is derived from an EMBL/GenBank/DDBJ whole genome shotgun (WGS) entry which is preliminary data.</text>
</comment>
<evidence type="ECO:0000313" key="3">
    <source>
        <dbReference type="Proteomes" id="UP000265515"/>
    </source>
</evidence>
<protein>
    <submittedName>
        <fullName evidence="2">Uncharacterized protein</fullName>
    </submittedName>
</protein>
<feature type="compositionally biased region" description="Low complexity" evidence="1">
    <location>
        <begin position="234"/>
        <end position="249"/>
    </location>
</feature>
<feature type="compositionally biased region" description="Polar residues" evidence="1">
    <location>
        <begin position="298"/>
        <end position="312"/>
    </location>
</feature>
<gene>
    <name evidence="2" type="ORF">CBR_g32327</name>
</gene>
<evidence type="ECO:0000313" key="2">
    <source>
        <dbReference type="EMBL" id="GBG59314.1"/>
    </source>
</evidence>
<feature type="compositionally biased region" description="Basic residues" evidence="1">
    <location>
        <begin position="537"/>
        <end position="553"/>
    </location>
</feature>
<feature type="region of interest" description="Disordered" evidence="1">
    <location>
        <begin position="521"/>
        <end position="610"/>
    </location>
</feature>